<feature type="transmembrane region" description="Helical" evidence="2">
    <location>
        <begin position="6"/>
        <end position="25"/>
    </location>
</feature>
<keyword evidence="2" id="KW-0812">Transmembrane</keyword>
<feature type="region of interest" description="Disordered" evidence="1">
    <location>
        <begin position="93"/>
        <end position="116"/>
    </location>
</feature>
<evidence type="ECO:0000256" key="1">
    <source>
        <dbReference type="SAM" id="MobiDB-lite"/>
    </source>
</evidence>
<keyword evidence="2" id="KW-1133">Transmembrane helix</keyword>
<feature type="transmembrane region" description="Helical" evidence="2">
    <location>
        <begin position="67"/>
        <end position="89"/>
    </location>
</feature>
<dbReference type="AlphaFoldDB" id="A0A1H7NCC0"/>
<reference evidence="3 4" key="1">
    <citation type="submission" date="2016-10" db="EMBL/GenBank/DDBJ databases">
        <authorList>
            <person name="de Groot N.N."/>
        </authorList>
    </citation>
    <scope>NUCLEOTIDE SEQUENCE [LARGE SCALE GENOMIC DNA]</scope>
    <source>
        <strain evidence="3 4">CDM_5</strain>
    </source>
</reference>
<name>A0A1H7NCC0_HALLR</name>
<dbReference type="OrthoDB" id="290463at2157"/>
<evidence type="ECO:0000256" key="2">
    <source>
        <dbReference type="SAM" id="Phobius"/>
    </source>
</evidence>
<evidence type="ECO:0000313" key="3">
    <source>
        <dbReference type="EMBL" id="SEL21163.1"/>
    </source>
</evidence>
<accession>A0A1H7NCC0</accession>
<gene>
    <name evidence="3" type="ORF">SAMN04488691_103264</name>
</gene>
<sequence length="116" mass="12616">MRLVTVETVTLLVVGWILALGALFVRHRRGEFDRRSGLNWALVACFSVGWALWQYDTLPATADTTLGAVAPWVATACGFAGFGIAVYLYRTRPTGRDETPDSDATSDPETAPSEHS</sequence>
<dbReference type="EMBL" id="FOAD01000003">
    <property type="protein sequence ID" value="SEL21163.1"/>
    <property type="molecule type" value="Genomic_DNA"/>
</dbReference>
<protein>
    <submittedName>
        <fullName evidence="3">Uncharacterized protein</fullName>
    </submittedName>
</protein>
<feature type="transmembrane region" description="Helical" evidence="2">
    <location>
        <begin position="37"/>
        <end position="55"/>
    </location>
</feature>
<dbReference type="Proteomes" id="UP000183894">
    <property type="component" value="Unassembled WGS sequence"/>
</dbReference>
<evidence type="ECO:0000313" key="4">
    <source>
        <dbReference type="Proteomes" id="UP000183894"/>
    </source>
</evidence>
<proteinExistence type="predicted"/>
<keyword evidence="2" id="KW-0472">Membrane</keyword>
<organism evidence="3 4">
    <name type="scientific">Haloferax larsenii</name>
    <dbReference type="NCBI Taxonomy" id="302484"/>
    <lineage>
        <taxon>Archaea</taxon>
        <taxon>Methanobacteriati</taxon>
        <taxon>Methanobacteriota</taxon>
        <taxon>Stenosarchaea group</taxon>
        <taxon>Halobacteria</taxon>
        <taxon>Halobacteriales</taxon>
        <taxon>Haloferacaceae</taxon>
        <taxon>Haloferax</taxon>
    </lineage>
</organism>
<dbReference type="RefSeq" id="WP_074793286.1">
    <property type="nucleotide sequence ID" value="NZ_FOAD01000003.1"/>
</dbReference>